<dbReference type="Proteomes" id="UP001295420">
    <property type="component" value="Unassembled WGS sequence"/>
</dbReference>
<organism evidence="1 2">
    <name type="scientific">Vibrio owensii</name>
    <dbReference type="NCBI Taxonomy" id="696485"/>
    <lineage>
        <taxon>Bacteria</taxon>
        <taxon>Pseudomonadati</taxon>
        <taxon>Pseudomonadota</taxon>
        <taxon>Gammaproteobacteria</taxon>
        <taxon>Vibrionales</taxon>
        <taxon>Vibrionaceae</taxon>
        <taxon>Vibrio</taxon>
    </lineage>
</organism>
<sequence>MKSLNLAQAQKLALLSQGLPLTSNKGSAKAKTLAVFEQLGYVQIDTISVVQRAHHHTLWSRNPSYQLEHLDQLVAEKKVFEYWSHAAAYLPMSQYRHSLPRKAAIKSDQQKHWYKKDHDLMASILKRIEQEGPLMAKDFESANHKTDGWNTKPTKRALENLYMQGDLMISERRGFQKVYDLTSHVLPQNIDISMPTEQEHARFLVLNYLKSHGFGTLPEMVYLLKGVKKQVQQALSELVDLGEIEAISINNSAYYACSDALNLLDKRLNRKRAKILSPFDNLLIQRKRASAIFNFDYLLECYVPEPKRQFGYFCLPILWDGKLVARADCKVDKTSSTLNVLNLVTEPSLKDREAFFVALEEELYAFAQFNQCQAFKIIKITNNLNPVRK</sequence>
<proteinExistence type="predicted"/>
<accession>A0AAU9QAI4</accession>
<comment type="caution">
    <text evidence="1">The sequence shown here is derived from an EMBL/GenBank/DDBJ whole genome shotgun (WGS) entry which is preliminary data.</text>
</comment>
<protein>
    <recommendedName>
        <fullName evidence="3">Winged helix-turn-helix domain-containing protein</fullName>
    </recommendedName>
</protein>
<dbReference type="EMBL" id="CAKMTQ010000045">
    <property type="protein sequence ID" value="CAH1537483.1"/>
    <property type="molecule type" value="Genomic_DNA"/>
</dbReference>
<dbReference type="InterPro" id="IPR009351">
    <property type="entry name" value="AlkZ-like"/>
</dbReference>
<evidence type="ECO:0000313" key="2">
    <source>
        <dbReference type="Proteomes" id="UP001295420"/>
    </source>
</evidence>
<dbReference type="PANTHER" id="PTHR30528:SF0">
    <property type="entry name" value="CYTOPLASMIC PROTEIN"/>
    <property type="match status" value="1"/>
</dbReference>
<dbReference type="Pfam" id="PF06224">
    <property type="entry name" value="AlkZ-like"/>
    <property type="match status" value="1"/>
</dbReference>
<reference evidence="1" key="1">
    <citation type="submission" date="2022-01" db="EMBL/GenBank/DDBJ databases">
        <authorList>
            <person name="Lagorce A."/>
        </authorList>
    </citation>
    <scope>NUCLEOTIDE SEQUENCE</scope>
    <source>
        <strain evidence="1">Th15_F1_D04</strain>
    </source>
</reference>
<dbReference type="PANTHER" id="PTHR30528">
    <property type="entry name" value="CYTOPLASMIC PROTEIN"/>
    <property type="match status" value="1"/>
</dbReference>
<dbReference type="RefSeq" id="WP_409931747.1">
    <property type="nucleotide sequence ID" value="NZ_CAKMTQ010000045.1"/>
</dbReference>
<gene>
    <name evidence="1" type="ORF">THF1D04_50035</name>
</gene>
<name>A0AAU9QAI4_9VIBR</name>
<evidence type="ECO:0000313" key="1">
    <source>
        <dbReference type="EMBL" id="CAH1537483.1"/>
    </source>
</evidence>
<dbReference type="AlphaFoldDB" id="A0AAU9QAI4"/>
<evidence type="ECO:0008006" key="3">
    <source>
        <dbReference type="Google" id="ProtNLM"/>
    </source>
</evidence>